<dbReference type="GO" id="GO:0006270">
    <property type="term" value="P:DNA replication initiation"/>
    <property type="evidence" value="ECO:0007669"/>
    <property type="project" value="TreeGrafter"/>
</dbReference>
<dbReference type="InterPro" id="IPR011545">
    <property type="entry name" value="DEAD/DEAH_box_helicase_dom"/>
</dbReference>
<dbReference type="InterPro" id="IPR001650">
    <property type="entry name" value="Helicase_C-like"/>
</dbReference>
<evidence type="ECO:0000256" key="2">
    <source>
        <dbReference type="ARBA" id="ARBA00022840"/>
    </source>
</evidence>
<dbReference type="SMART" id="SM00490">
    <property type="entry name" value="HELICc"/>
    <property type="match status" value="1"/>
</dbReference>
<evidence type="ECO:0000313" key="6">
    <source>
        <dbReference type="EMBL" id="CEA02025.1"/>
    </source>
</evidence>
<keyword evidence="3" id="KW-0238">DNA-binding</keyword>
<protein>
    <submittedName>
        <fullName evidence="6">UvrABC system protein B</fullName>
    </submittedName>
</protein>
<evidence type="ECO:0000256" key="1">
    <source>
        <dbReference type="ARBA" id="ARBA00022741"/>
    </source>
</evidence>
<dbReference type="PROSITE" id="PS51194">
    <property type="entry name" value="HELICASE_CTER"/>
    <property type="match status" value="1"/>
</dbReference>
<dbReference type="AlphaFoldDB" id="A0A078M6Y8"/>
<keyword evidence="1" id="KW-0547">Nucleotide-binding</keyword>
<evidence type="ECO:0000256" key="3">
    <source>
        <dbReference type="ARBA" id="ARBA00023125"/>
    </source>
</evidence>
<evidence type="ECO:0000259" key="5">
    <source>
        <dbReference type="PROSITE" id="PS51194"/>
    </source>
</evidence>
<dbReference type="PANTHER" id="PTHR30580">
    <property type="entry name" value="PRIMOSOMAL PROTEIN N"/>
    <property type="match status" value="1"/>
</dbReference>
<evidence type="ECO:0000259" key="4">
    <source>
        <dbReference type="PROSITE" id="PS51192"/>
    </source>
</evidence>
<dbReference type="Pfam" id="PF00270">
    <property type="entry name" value="DEAD"/>
    <property type="match status" value="1"/>
</dbReference>
<name>A0A078M6Y8_9BACL</name>
<dbReference type="GO" id="GO:0043138">
    <property type="term" value="F:3'-5' DNA helicase activity"/>
    <property type="evidence" value="ECO:0007669"/>
    <property type="project" value="TreeGrafter"/>
</dbReference>
<reference evidence="6" key="1">
    <citation type="submission" date="2014-07" db="EMBL/GenBank/DDBJ databases">
        <authorList>
            <person name="Urmite Genomes Urmite Genomes"/>
        </authorList>
    </citation>
    <scope>NUCLEOTIDE SEQUENCE</scope>
    <source>
        <strain evidence="6">13S34_air</strain>
    </source>
</reference>
<organism evidence="6">
    <name type="scientific">Metalysinibacillus saudimassiliensis</name>
    <dbReference type="NCBI Taxonomy" id="1461583"/>
    <lineage>
        <taxon>Bacteria</taxon>
        <taxon>Bacillati</taxon>
        <taxon>Bacillota</taxon>
        <taxon>Bacilli</taxon>
        <taxon>Bacillales</taxon>
        <taxon>Caryophanaceae</taxon>
        <taxon>Metalysinibacillus</taxon>
    </lineage>
</organism>
<feature type="domain" description="Helicase ATP-binding" evidence="4">
    <location>
        <begin position="118"/>
        <end position="270"/>
    </location>
</feature>
<dbReference type="GO" id="GO:0006302">
    <property type="term" value="P:double-strand break repair"/>
    <property type="evidence" value="ECO:0007669"/>
    <property type="project" value="TreeGrafter"/>
</dbReference>
<dbReference type="PANTHER" id="PTHR30580:SF1">
    <property type="entry name" value="COMF OPERON PROTEIN 1"/>
    <property type="match status" value="1"/>
</dbReference>
<dbReference type="Pfam" id="PF00271">
    <property type="entry name" value="Helicase_C"/>
    <property type="match status" value="1"/>
</dbReference>
<dbReference type="Gene3D" id="3.40.50.300">
    <property type="entry name" value="P-loop containing nucleotide triphosphate hydrolases"/>
    <property type="match status" value="2"/>
</dbReference>
<dbReference type="InterPro" id="IPR014001">
    <property type="entry name" value="Helicase_ATP-bd"/>
</dbReference>
<dbReference type="GO" id="GO:0005524">
    <property type="term" value="F:ATP binding"/>
    <property type="evidence" value="ECO:0007669"/>
    <property type="project" value="UniProtKB-KW"/>
</dbReference>
<dbReference type="HOGENOM" id="CLU_024742_0_0_9"/>
<keyword evidence="2" id="KW-0067">ATP-binding</keyword>
<proteinExistence type="predicted"/>
<dbReference type="GO" id="GO:0003677">
    <property type="term" value="F:DNA binding"/>
    <property type="evidence" value="ECO:0007669"/>
    <property type="project" value="UniProtKB-KW"/>
</dbReference>
<dbReference type="InterPro" id="IPR027417">
    <property type="entry name" value="P-loop_NTPase"/>
</dbReference>
<accession>A0A078M6Y8</accession>
<dbReference type="PROSITE" id="PS51192">
    <property type="entry name" value="HELICASE_ATP_BIND_1"/>
    <property type="match status" value="1"/>
</dbReference>
<feature type="domain" description="Helicase C-terminal" evidence="5">
    <location>
        <begin position="297"/>
        <end position="441"/>
    </location>
</feature>
<dbReference type="EMBL" id="LN483074">
    <property type="protein sequence ID" value="CEA02025.1"/>
    <property type="molecule type" value="Genomic_DNA"/>
</dbReference>
<dbReference type="SMART" id="SM00487">
    <property type="entry name" value="DEXDc"/>
    <property type="match status" value="1"/>
</dbReference>
<sequence length="441" mass="49726">MKKYKGYIIPPAVRDFFAGRIWDVARVPDGIAAHDIAQLIRYKHVAMQPAITDKCERCGITELIHYSLTYCRHCLTMGRITSNTTLMTWQSHAPRFTRFSYNASKLSEAQQRVSTALIASVRERRNHLVDAVCGAGKTEMLFGAIAYALKRRLRVCVATPRADVVRELAPRLKAVFPQTTAHVLYGGAPKEAGCPQLVIATTHQLYHFYQAFDVMIVDEADAFPYTYDQALQRAVYKAKKPDAPIIFVTATPSKQILAQAKKEQWGHSSVWRRYHGFDLPVPRYAPLFHYHKTLRKKLPPKLARWTTERLAANQPFLIFFATKKLMAQALPYFKQLHPTIESVHAEDEHRAEKVQRLRDEACVGLLTTTILERGVTIKNVQVAVVGAEAAIFEASALIQISGRVGRNANFASGDVVFFHHGITAAMDEAKRTIRKQNEVSV</sequence>
<dbReference type="SUPFAM" id="SSF52540">
    <property type="entry name" value="P-loop containing nucleoside triphosphate hydrolases"/>
    <property type="match status" value="1"/>
</dbReference>
<dbReference type="PATRIC" id="fig|1461583.4.peg.1068"/>
<dbReference type="GO" id="GO:0006310">
    <property type="term" value="P:DNA recombination"/>
    <property type="evidence" value="ECO:0007669"/>
    <property type="project" value="TreeGrafter"/>
</dbReference>
<gene>
    <name evidence="6" type="primary">uvrB_2</name>
    <name evidence="6" type="ORF">BN1050_01107</name>
</gene>